<name>A0ABP7LYA2_9ACTN</name>
<proteinExistence type="predicted"/>
<accession>A0ABP7LYA2</accession>
<sequence length="167" mass="18073">MADCYPYRVVTAEGHLTLVWRPGEGDAPDEFAVDSLGELLTFHDPAAVREHCDRTGGELVPEGEATLDLEGVRRWAERPGRAPVPAGLLLDAWNFFDDLSHSLRARPPLPSRGPVPDSAYEKLFGGVAPEPPAGGGAWTDEETAALRALVRAGLDLWERALHRSDAA</sequence>
<dbReference type="RefSeq" id="WP_345280741.1">
    <property type="nucleotide sequence ID" value="NZ_BAABAJ010000005.1"/>
</dbReference>
<dbReference type="Proteomes" id="UP001501000">
    <property type="component" value="Unassembled WGS sequence"/>
</dbReference>
<dbReference type="EMBL" id="BAABAJ010000005">
    <property type="protein sequence ID" value="GAA3909836.1"/>
    <property type="molecule type" value="Genomic_DNA"/>
</dbReference>
<evidence type="ECO:0000313" key="1">
    <source>
        <dbReference type="EMBL" id="GAA3909836.1"/>
    </source>
</evidence>
<gene>
    <name evidence="1" type="ORF">GCM10022244_19830</name>
</gene>
<reference evidence="2" key="1">
    <citation type="journal article" date="2019" name="Int. J. Syst. Evol. Microbiol.">
        <title>The Global Catalogue of Microorganisms (GCM) 10K type strain sequencing project: providing services to taxonomists for standard genome sequencing and annotation.</title>
        <authorList>
            <consortium name="The Broad Institute Genomics Platform"/>
            <consortium name="The Broad Institute Genome Sequencing Center for Infectious Disease"/>
            <person name="Wu L."/>
            <person name="Ma J."/>
        </authorList>
    </citation>
    <scope>NUCLEOTIDE SEQUENCE [LARGE SCALE GENOMIC DNA]</scope>
    <source>
        <strain evidence="2">JCM 16956</strain>
    </source>
</reference>
<keyword evidence="2" id="KW-1185">Reference proteome</keyword>
<organism evidence="1 2">
    <name type="scientific">Streptomyces gulbargensis</name>
    <dbReference type="NCBI Taxonomy" id="364901"/>
    <lineage>
        <taxon>Bacteria</taxon>
        <taxon>Bacillati</taxon>
        <taxon>Actinomycetota</taxon>
        <taxon>Actinomycetes</taxon>
        <taxon>Kitasatosporales</taxon>
        <taxon>Streptomycetaceae</taxon>
        <taxon>Streptomyces</taxon>
    </lineage>
</organism>
<evidence type="ECO:0000313" key="2">
    <source>
        <dbReference type="Proteomes" id="UP001501000"/>
    </source>
</evidence>
<comment type="caution">
    <text evidence="1">The sequence shown here is derived from an EMBL/GenBank/DDBJ whole genome shotgun (WGS) entry which is preliminary data.</text>
</comment>
<protein>
    <submittedName>
        <fullName evidence="1">Uncharacterized protein</fullName>
    </submittedName>
</protein>